<organism evidence="1 2">
    <name type="scientific">Marinomonas arctica</name>
    <dbReference type="NCBI Taxonomy" id="383750"/>
    <lineage>
        <taxon>Bacteria</taxon>
        <taxon>Pseudomonadati</taxon>
        <taxon>Pseudomonadota</taxon>
        <taxon>Gammaproteobacteria</taxon>
        <taxon>Oceanospirillales</taxon>
        <taxon>Oceanospirillaceae</taxon>
        <taxon>Marinomonas</taxon>
    </lineage>
</organism>
<evidence type="ECO:0000313" key="2">
    <source>
        <dbReference type="Proteomes" id="UP000516370"/>
    </source>
</evidence>
<evidence type="ECO:0000313" key="1">
    <source>
        <dbReference type="EMBL" id="QNT06319.1"/>
    </source>
</evidence>
<gene>
    <name evidence="1" type="ORF">IBG28_01230</name>
</gene>
<keyword evidence="2" id="KW-1185">Reference proteome</keyword>
<dbReference type="EMBL" id="CP061081">
    <property type="protein sequence ID" value="QNT06319.1"/>
    <property type="molecule type" value="Genomic_DNA"/>
</dbReference>
<dbReference type="RefSeq" id="WP_162623501.1">
    <property type="nucleotide sequence ID" value="NZ_BMLJ01000008.1"/>
</dbReference>
<name>A0A7H1J753_9GAMM</name>
<proteinExistence type="predicted"/>
<protein>
    <submittedName>
        <fullName evidence="1">PD-(D/E)XK nuclease family protein</fullName>
    </submittedName>
</protein>
<dbReference type="InterPro" id="IPR029470">
    <property type="entry name" value="PDDEXK_4"/>
</dbReference>
<accession>A0A7H1J753</accession>
<dbReference type="Pfam" id="PF14281">
    <property type="entry name" value="PDDEXK_4"/>
    <property type="match status" value="1"/>
</dbReference>
<dbReference type="AlphaFoldDB" id="A0A7H1J753"/>
<dbReference type="KEGG" id="mard:IBG28_01230"/>
<sequence length="406" mass="46457">MRQDEINFTTKLSKVRQLLSLAKQYQALLAEPEHYNLFSVLRSKNDEVRLHSRFLTDLLNPEGRHRLAHFPLKRFLENVCQVEVTDGNFDFDVKAEYQNIDIFLANFTTKQAIIIENKIDAVDQDQQLLRYFLSVKQLGFKSITVVYLTLDGRAPSPESVKGQSECLNDYEQTTVNISYSVDVLHWVNAIIEKSATQPALRESLIQYTEILKELTNMTNNQALLEALKRLLIETQSIDVVDVLQEAKIQLQSEAVVSLWERLGEKLAKRFELKVDHSEEAVKHLVSGFFAPRSGTNHVDFKVPFESISDSYLSVICESGDALSLGVETSNNDEIIKSLPITLDCEGNDYWPIYKYITYQGEYWDFKKLSSDQISLLHDPEFIDGFVDEIVQEVALMKNKIESGLTS</sequence>
<reference evidence="1 2" key="1">
    <citation type="submission" date="2020-09" db="EMBL/GenBank/DDBJ databases">
        <title>Complete genome sequence of an Arctic sea ice bacterium Marinomonas arctica BSI20414.</title>
        <authorList>
            <person name="Liao L."/>
            <person name="Chen B."/>
        </authorList>
    </citation>
    <scope>NUCLEOTIDE SEQUENCE [LARGE SCALE GENOMIC DNA]</scope>
    <source>
        <strain evidence="1 2">BSI20414</strain>
    </source>
</reference>
<dbReference type="Proteomes" id="UP000516370">
    <property type="component" value="Chromosome"/>
</dbReference>